<evidence type="ECO:0000313" key="1">
    <source>
        <dbReference type="EMBL" id="UWX55058.1"/>
    </source>
</evidence>
<name>A0ABY5Y7R9_9FLAO</name>
<evidence type="ECO:0000313" key="2">
    <source>
        <dbReference type="Proteomes" id="UP001059209"/>
    </source>
</evidence>
<proteinExistence type="predicted"/>
<dbReference type="RefSeq" id="WP_260572910.1">
    <property type="nucleotide sequence ID" value="NZ_CP104205.1"/>
</dbReference>
<keyword evidence="2" id="KW-1185">Reference proteome</keyword>
<reference evidence="1" key="1">
    <citation type="submission" date="2022-09" db="EMBL/GenBank/DDBJ databases">
        <title>Maribacter litopenaei sp. nov., isolated from the intestinal tract of the Pacific White Shrimp, Litopenaeus vannamei.</title>
        <authorList>
            <person name="Kim S.Y."/>
            <person name="Hwang C.Y."/>
        </authorList>
    </citation>
    <scope>NUCLEOTIDE SEQUENCE</scope>
    <source>
        <strain evidence="1">HL-LV01</strain>
    </source>
</reference>
<evidence type="ECO:0008006" key="3">
    <source>
        <dbReference type="Google" id="ProtNLM"/>
    </source>
</evidence>
<dbReference type="EMBL" id="CP104205">
    <property type="protein sequence ID" value="UWX55058.1"/>
    <property type="molecule type" value="Genomic_DNA"/>
</dbReference>
<sequence length="300" mass="33845">MVGTYGRGYYIMDNISPLREYDLDAKDKEAHLFSLRPVYRFQDVQSIKTDGPSLNSGTNPAYGAEINYFLKDSIDQKIEIQILTLDDEVVRTLEGTNKPGVNRVMWNLRYEPTYKPKLQSTPPGRPWVQLNGEGWRPLVTWDLDLMRGQYGSKVVPNSYKVKLVIGNKEYSRELEVLKDPSTEGSLEDIQQQVAFSLELRDAMNLAVTMINDIEAIRAELNAIIPKLRREANRKKAEELRALAIAIAGSLYDIHLTGAREDAFRSPIKLYGRLSALASDIGGFGADFKPTDTTTGSIRHF</sequence>
<protein>
    <recommendedName>
        <fullName evidence="3">C2 domain-containing protein</fullName>
    </recommendedName>
</protein>
<dbReference type="Proteomes" id="UP001059209">
    <property type="component" value="Chromosome"/>
</dbReference>
<organism evidence="1 2">
    <name type="scientific">Maribacter litopenaei</name>
    <dbReference type="NCBI Taxonomy" id="2976127"/>
    <lineage>
        <taxon>Bacteria</taxon>
        <taxon>Pseudomonadati</taxon>
        <taxon>Bacteroidota</taxon>
        <taxon>Flavobacteriia</taxon>
        <taxon>Flavobacteriales</taxon>
        <taxon>Flavobacteriaceae</taxon>
        <taxon>Maribacter</taxon>
    </lineage>
</organism>
<accession>A0ABY5Y7R9</accession>
<gene>
    <name evidence="1" type="ORF">NYZ99_20645</name>
</gene>